<protein>
    <submittedName>
        <fullName evidence="2">Uncharacterized protein</fullName>
    </submittedName>
</protein>
<dbReference type="HOGENOM" id="CLU_564943_0_0_1"/>
<evidence type="ECO:0000313" key="2">
    <source>
        <dbReference type="EMBL" id="EPS37675.1"/>
    </source>
</evidence>
<dbReference type="AlphaFoldDB" id="S8A3S4"/>
<name>S8A3S4_DACHA</name>
<feature type="region of interest" description="Disordered" evidence="1">
    <location>
        <begin position="315"/>
        <end position="373"/>
    </location>
</feature>
<dbReference type="Proteomes" id="UP000015100">
    <property type="component" value="Unassembled WGS sequence"/>
</dbReference>
<dbReference type="EMBL" id="AQGS01000614">
    <property type="protein sequence ID" value="EPS37675.1"/>
    <property type="molecule type" value="Genomic_DNA"/>
</dbReference>
<proteinExistence type="predicted"/>
<comment type="caution">
    <text evidence="2">The sequence shown here is derived from an EMBL/GenBank/DDBJ whole genome shotgun (WGS) entry which is preliminary data.</text>
</comment>
<sequence length="531" mass="58107">MTFVFWIHGREVVHTQQMLLSKPLGLIITSEAILFTITSGLMIDVVFKDYPNQEHLKLCKPLSKKDHFGLQVISPSIDKFCTNGSPIWYWDLATMRQSQNIELETDGLIQITSGPDTKADPGITNSINPDSFLLYANVDSGAVFRSFFKVRRGSIYVFMGPDDDIRAGDTLEFWGPSEPENRKLYLHPISETAMGIKRKPYAADPSATPEVELRVRTSSSSTTKSERRTPAERLAPAVGVQPQIPSFPSSDSSTSSQNANYHPTANCLTIVCQATAKGVKNFVNGAKRLFTIGSRGKQERQALQRQKQFFDDLVTFGDDRGTGRSQVQGTARSRPQSQITARSSRSQTSANQEGDVTPLSDNMEGPTPLPRLMNLGPLGVARLVKHAVEGRLTKVSEATHEGVDTPGVDTRGLTHTHTIATSRPDTQGHFGSEILISPKSPLPADIVEEDPEGEEETDDFSIHEALNVDPSQGMHALTPPIWRPRAEGGPGASKSALEMSRISTTGSNPAPLVDRSFRRLNGMISSLESVE</sequence>
<organism evidence="2 3">
    <name type="scientific">Dactylellina haptotyla (strain CBS 200.50)</name>
    <name type="common">Nematode-trapping fungus</name>
    <name type="synonym">Monacrosporium haptotylum</name>
    <dbReference type="NCBI Taxonomy" id="1284197"/>
    <lineage>
        <taxon>Eukaryota</taxon>
        <taxon>Fungi</taxon>
        <taxon>Dikarya</taxon>
        <taxon>Ascomycota</taxon>
        <taxon>Pezizomycotina</taxon>
        <taxon>Orbiliomycetes</taxon>
        <taxon>Orbiliales</taxon>
        <taxon>Orbiliaceae</taxon>
        <taxon>Dactylellina</taxon>
    </lineage>
</organism>
<evidence type="ECO:0000256" key="1">
    <source>
        <dbReference type="SAM" id="MobiDB-lite"/>
    </source>
</evidence>
<feature type="compositionally biased region" description="Polar residues" evidence="1">
    <location>
        <begin position="323"/>
        <end position="354"/>
    </location>
</feature>
<feature type="region of interest" description="Disordered" evidence="1">
    <location>
        <begin position="484"/>
        <end position="513"/>
    </location>
</feature>
<accession>S8A3S4</accession>
<reference evidence="2 3" key="1">
    <citation type="journal article" date="2013" name="PLoS Genet.">
        <title>Genomic mechanisms accounting for the adaptation to parasitism in nematode-trapping fungi.</title>
        <authorList>
            <person name="Meerupati T."/>
            <person name="Andersson K.M."/>
            <person name="Friman E."/>
            <person name="Kumar D."/>
            <person name="Tunlid A."/>
            <person name="Ahren D."/>
        </authorList>
    </citation>
    <scope>NUCLEOTIDE SEQUENCE [LARGE SCALE GENOMIC DNA]</scope>
    <source>
        <strain evidence="2 3">CBS 200.50</strain>
    </source>
</reference>
<keyword evidence="3" id="KW-1185">Reference proteome</keyword>
<feature type="region of interest" description="Disordered" evidence="1">
    <location>
        <begin position="200"/>
        <end position="259"/>
    </location>
</feature>
<dbReference type="OMA" id="SRITSMY"/>
<dbReference type="OrthoDB" id="5381799at2759"/>
<feature type="compositionally biased region" description="Low complexity" evidence="1">
    <location>
        <begin position="241"/>
        <end position="257"/>
    </location>
</feature>
<reference evidence="3" key="2">
    <citation type="submission" date="2013-04" db="EMBL/GenBank/DDBJ databases">
        <title>Genomic mechanisms accounting for the adaptation to parasitism in nematode-trapping fungi.</title>
        <authorList>
            <person name="Ahren D.G."/>
        </authorList>
    </citation>
    <scope>NUCLEOTIDE SEQUENCE [LARGE SCALE GENOMIC DNA]</scope>
    <source>
        <strain evidence="3">CBS 200.50</strain>
    </source>
</reference>
<gene>
    <name evidence="2" type="ORF">H072_8622</name>
</gene>
<evidence type="ECO:0000313" key="3">
    <source>
        <dbReference type="Proteomes" id="UP000015100"/>
    </source>
</evidence>